<name>A0A844YAB2_9SPHN</name>
<feature type="chain" id="PRO_5032324094" evidence="3">
    <location>
        <begin position="29"/>
        <end position="246"/>
    </location>
</feature>
<comment type="similarity">
    <text evidence="1 2">Belongs to the RNase T2 family.</text>
</comment>
<sequence>MGRLTNSIRRRGALALALGFATASLALAAPVSAQAYQCSLPRTASVPTIARDGPERQMPVTGYTLAVSWSPECCRTRDGDSGQARQCSGRSGRFGFVLHGLWPNGARGWPQWCGTEVRPTGPEIATQLCRSPSARLVARQWAKHGACMTRSPRTYYRVSAILYDGLRWPDFDRLSRKPDLTAGDVRDWFAAANRGWPSGAVGIKLNARGWLEELRLCYDRRFMPARCDRGRFGPEDEAAVKIWRGL</sequence>
<keyword evidence="5" id="KW-1185">Reference proteome</keyword>
<reference evidence="4 5" key="1">
    <citation type="submission" date="2019-12" db="EMBL/GenBank/DDBJ databases">
        <title>Genomic-based taxomic classification of the family Erythrobacteraceae.</title>
        <authorList>
            <person name="Xu L."/>
        </authorList>
    </citation>
    <scope>NUCLEOTIDE SEQUENCE [LARGE SCALE GENOMIC DNA]</scope>
    <source>
        <strain evidence="4 5">JCM 17468</strain>
    </source>
</reference>
<dbReference type="Gene3D" id="3.90.730.10">
    <property type="entry name" value="Ribonuclease T2-like"/>
    <property type="match status" value="1"/>
</dbReference>
<gene>
    <name evidence="4" type="ORF">GRI47_12545</name>
</gene>
<accession>A0A844YAB2</accession>
<evidence type="ECO:0000256" key="3">
    <source>
        <dbReference type="SAM" id="SignalP"/>
    </source>
</evidence>
<protein>
    <submittedName>
        <fullName evidence="4">Ribonuclease T</fullName>
    </submittedName>
</protein>
<evidence type="ECO:0000313" key="4">
    <source>
        <dbReference type="EMBL" id="MXO54831.1"/>
    </source>
</evidence>
<evidence type="ECO:0000313" key="5">
    <source>
        <dbReference type="Proteomes" id="UP000430272"/>
    </source>
</evidence>
<dbReference type="InterPro" id="IPR018188">
    <property type="entry name" value="RNase_T2_His_AS_1"/>
</dbReference>
<dbReference type="Pfam" id="PF00445">
    <property type="entry name" value="Ribonuclease_T2"/>
    <property type="match status" value="1"/>
</dbReference>
<evidence type="ECO:0000256" key="2">
    <source>
        <dbReference type="RuleBase" id="RU004328"/>
    </source>
</evidence>
<comment type="caution">
    <text evidence="4">The sequence shown here is derived from an EMBL/GenBank/DDBJ whole genome shotgun (WGS) entry which is preliminary data.</text>
</comment>
<dbReference type="InterPro" id="IPR001568">
    <property type="entry name" value="RNase_T2-like"/>
</dbReference>
<dbReference type="AlphaFoldDB" id="A0A844YAB2"/>
<dbReference type="PANTHER" id="PTHR11240:SF22">
    <property type="entry name" value="RIBONUCLEASE T2"/>
    <property type="match status" value="1"/>
</dbReference>
<dbReference type="EMBL" id="WTYD01000002">
    <property type="protein sequence ID" value="MXO54831.1"/>
    <property type="molecule type" value="Genomic_DNA"/>
</dbReference>
<proteinExistence type="inferred from homology"/>
<organism evidence="4 5">
    <name type="scientific">Qipengyuania pelagi</name>
    <dbReference type="NCBI Taxonomy" id="994320"/>
    <lineage>
        <taxon>Bacteria</taxon>
        <taxon>Pseudomonadati</taxon>
        <taxon>Pseudomonadota</taxon>
        <taxon>Alphaproteobacteria</taxon>
        <taxon>Sphingomonadales</taxon>
        <taxon>Erythrobacteraceae</taxon>
        <taxon>Qipengyuania</taxon>
    </lineage>
</organism>
<dbReference type="GO" id="GO:0033897">
    <property type="term" value="F:ribonuclease T2 activity"/>
    <property type="evidence" value="ECO:0007669"/>
    <property type="project" value="InterPro"/>
</dbReference>
<feature type="signal peptide" evidence="3">
    <location>
        <begin position="1"/>
        <end position="28"/>
    </location>
</feature>
<dbReference type="InterPro" id="IPR006311">
    <property type="entry name" value="TAT_signal"/>
</dbReference>
<dbReference type="PROSITE" id="PS00530">
    <property type="entry name" value="RNASE_T2_1"/>
    <property type="match status" value="1"/>
</dbReference>
<dbReference type="GO" id="GO:0006401">
    <property type="term" value="P:RNA catabolic process"/>
    <property type="evidence" value="ECO:0007669"/>
    <property type="project" value="UniProtKB-ARBA"/>
</dbReference>
<dbReference type="SUPFAM" id="SSF55895">
    <property type="entry name" value="Ribonuclease Rh-like"/>
    <property type="match status" value="1"/>
</dbReference>
<dbReference type="GO" id="GO:0003723">
    <property type="term" value="F:RNA binding"/>
    <property type="evidence" value="ECO:0007669"/>
    <property type="project" value="InterPro"/>
</dbReference>
<dbReference type="PROSITE" id="PS51318">
    <property type="entry name" value="TAT"/>
    <property type="match status" value="1"/>
</dbReference>
<keyword evidence="3" id="KW-0732">Signal</keyword>
<evidence type="ECO:0000256" key="1">
    <source>
        <dbReference type="ARBA" id="ARBA00007469"/>
    </source>
</evidence>
<dbReference type="OrthoDB" id="4720638at2"/>
<dbReference type="PANTHER" id="PTHR11240">
    <property type="entry name" value="RIBONUCLEASE T2"/>
    <property type="match status" value="1"/>
</dbReference>
<dbReference type="Proteomes" id="UP000430272">
    <property type="component" value="Unassembled WGS sequence"/>
</dbReference>
<dbReference type="InterPro" id="IPR036430">
    <property type="entry name" value="RNase_T2-like_sf"/>
</dbReference>